<dbReference type="AlphaFoldDB" id="A0A645I038"/>
<organism evidence="1">
    <name type="scientific">bioreactor metagenome</name>
    <dbReference type="NCBI Taxonomy" id="1076179"/>
    <lineage>
        <taxon>unclassified sequences</taxon>
        <taxon>metagenomes</taxon>
        <taxon>ecological metagenomes</taxon>
    </lineage>
</organism>
<dbReference type="EMBL" id="VSSQ01103957">
    <property type="protein sequence ID" value="MPN44661.1"/>
    <property type="molecule type" value="Genomic_DNA"/>
</dbReference>
<name>A0A645I038_9ZZZZ</name>
<sequence length="134" mass="15297">MYENYIDVCEDILLTGHSDDADETALAIQEGYIVRDADGKLIVTSTAFTKEQKDEFYAIADRYLAPLMDEYSGIVERFITGYKKLFPKYLEDDTDRMCNGMFVGLYKAIIEFAQRTGDIELPSPDSFCDVMLQI</sequence>
<comment type="caution">
    <text evidence="1">The sequence shown here is derived from an EMBL/GenBank/DDBJ whole genome shotgun (WGS) entry which is preliminary data.</text>
</comment>
<evidence type="ECO:0000313" key="1">
    <source>
        <dbReference type="EMBL" id="MPN44661.1"/>
    </source>
</evidence>
<accession>A0A645I038</accession>
<gene>
    <name evidence="1" type="ORF">SDC9_192226</name>
</gene>
<reference evidence="1" key="1">
    <citation type="submission" date="2019-08" db="EMBL/GenBank/DDBJ databases">
        <authorList>
            <person name="Kucharzyk K."/>
            <person name="Murdoch R.W."/>
            <person name="Higgins S."/>
            <person name="Loffler F."/>
        </authorList>
    </citation>
    <scope>NUCLEOTIDE SEQUENCE</scope>
</reference>
<proteinExistence type="predicted"/>
<protein>
    <submittedName>
        <fullName evidence="1">Uncharacterized protein</fullName>
    </submittedName>
</protein>